<evidence type="ECO:0000256" key="5">
    <source>
        <dbReference type="SAM" id="MobiDB-lite"/>
    </source>
</evidence>
<dbReference type="InterPro" id="IPR036390">
    <property type="entry name" value="WH_DNA-bd_sf"/>
</dbReference>
<dbReference type="Pfam" id="PF00126">
    <property type="entry name" value="HTH_1"/>
    <property type="match status" value="1"/>
</dbReference>
<reference evidence="7 8" key="1">
    <citation type="submission" date="2021-03" db="EMBL/GenBank/DDBJ databases">
        <authorList>
            <person name="Kanchanasin P."/>
            <person name="Saeng-In P."/>
            <person name="Phongsopitanun W."/>
            <person name="Yuki M."/>
            <person name="Kudo T."/>
            <person name="Ohkuma M."/>
            <person name="Tanasupawat S."/>
        </authorList>
    </citation>
    <scope>NUCLEOTIDE SEQUENCE [LARGE SCALE GENOMIC DNA]</scope>
    <source>
        <strain evidence="7 8">L46</strain>
    </source>
</reference>
<evidence type="ECO:0000256" key="2">
    <source>
        <dbReference type="ARBA" id="ARBA00023015"/>
    </source>
</evidence>
<proteinExistence type="inferred from homology"/>
<name>A0ABS3R209_9ACTN</name>
<dbReference type="Gene3D" id="1.10.10.10">
    <property type="entry name" value="Winged helix-like DNA-binding domain superfamily/Winged helix DNA-binding domain"/>
    <property type="match status" value="1"/>
</dbReference>
<dbReference type="PANTHER" id="PTHR30346:SF0">
    <property type="entry name" value="HCA OPERON TRANSCRIPTIONAL ACTIVATOR HCAR"/>
    <property type="match status" value="1"/>
</dbReference>
<dbReference type="PROSITE" id="PS50931">
    <property type="entry name" value="HTH_LYSR"/>
    <property type="match status" value="1"/>
</dbReference>
<evidence type="ECO:0000313" key="7">
    <source>
        <dbReference type="EMBL" id="MBO2439852.1"/>
    </source>
</evidence>
<dbReference type="Pfam" id="PF03466">
    <property type="entry name" value="LysR_substrate"/>
    <property type="match status" value="1"/>
</dbReference>
<keyword evidence="8" id="KW-1185">Reference proteome</keyword>
<dbReference type="EMBL" id="JAGEOK010000012">
    <property type="protein sequence ID" value="MBO2439852.1"/>
    <property type="molecule type" value="Genomic_DNA"/>
</dbReference>
<evidence type="ECO:0000256" key="3">
    <source>
        <dbReference type="ARBA" id="ARBA00023125"/>
    </source>
</evidence>
<keyword evidence="3" id="KW-0238">DNA-binding</keyword>
<sequence>MIDIGEVEAFLAAAEELHFGRAGERLRLSPSRISQLVRRLEGRVGTRVLERTTRSVVLTPVGERLYRDLLRIYGDLGAALDRARSAGQGLEGVVRVGYLTHCGDEAFERLAAEFRRTFPSCDVSVIDATGSDYLQNLRDGLVDVLLGRFAGELPGDLVQGPVMAREDWVLGVARTHPLAELDVVSVEELAGHPIFGVPDPLTGRLGNPLYPETTPGGLPIPRRGVARTFAEALRLVARQENVFPTSASFPTYYRHPDVVFIPMHGWPPATRTLVWRAHGNGPLVRAFVDLATAPAPMEPPKPGWAGWHGPRPLDAAPAAG</sequence>
<keyword evidence="4" id="KW-0804">Transcription</keyword>
<comment type="similarity">
    <text evidence="1">Belongs to the LysR transcriptional regulatory family.</text>
</comment>
<evidence type="ECO:0000313" key="8">
    <source>
        <dbReference type="Proteomes" id="UP000666915"/>
    </source>
</evidence>
<comment type="caution">
    <text evidence="7">The sequence shown here is derived from an EMBL/GenBank/DDBJ whole genome shotgun (WGS) entry which is preliminary data.</text>
</comment>
<organism evidence="7 8">
    <name type="scientific">Actinomadura nitritigenes</name>
    <dbReference type="NCBI Taxonomy" id="134602"/>
    <lineage>
        <taxon>Bacteria</taxon>
        <taxon>Bacillati</taxon>
        <taxon>Actinomycetota</taxon>
        <taxon>Actinomycetes</taxon>
        <taxon>Streptosporangiales</taxon>
        <taxon>Thermomonosporaceae</taxon>
        <taxon>Actinomadura</taxon>
    </lineage>
</organism>
<dbReference type="Gene3D" id="3.40.190.10">
    <property type="entry name" value="Periplasmic binding protein-like II"/>
    <property type="match status" value="2"/>
</dbReference>
<evidence type="ECO:0000259" key="6">
    <source>
        <dbReference type="PROSITE" id="PS50931"/>
    </source>
</evidence>
<dbReference type="InterPro" id="IPR036388">
    <property type="entry name" value="WH-like_DNA-bd_sf"/>
</dbReference>
<dbReference type="InterPro" id="IPR005119">
    <property type="entry name" value="LysR_subst-bd"/>
</dbReference>
<keyword evidence="2" id="KW-0805">Transcription regulation</keyword>
<dbReference type="SUPFAM" id="SSF46785">
    <property type="entry name" value="Winged helix' DNA-binding domain"/>
    <property type="match status" value="1"/>
</dbReference>
<evidence type="ECO:0000256" key="1">
    <source>
        <dbReference type="ARBA" id="ARBA00009437"/>
    </source>
</evidence>
<dbReference type="InterPro" id="IPR000847">
    <property type="entry name" value="LysR_HTH_N"/>
</dbReference>
<evidence type="ECO:0000256" key="4">
    <source>
        <dbReference type="ARBA" id="ARBA00023163"/>
    </source>
</evidence>
<dbReference type="PANTHER" id="PTHR30346">
    <property type="entry name" value="TRANSCRIPTIONAL DUAL REGULATOR HCAR-RELATED"/>
    <property type="match status" value="1"/>
</dbReference>
<dbReference type="Proteomes" id="UP000666915">
    <property type="component" value="Unassembled WGS sequence"/>
</dbReference>
<feature type="domain" description="HTH lysR-type" evidence="6">
    <location>
        <begin position="2"/>
        <end position="59"/>
    </location>
</feature>
<dbReference type="SUPFAM" id="SSF53850">
    <property type="entry name" value="Periplasmic binding protein-like II"/>
    <property type="match status" value="1"/>
</dbReference>
<dbReference type="RefSeq" id="WP_208268280.1">
    <property type="nucleotide sequence ID" value="NZ_BAAAGM010000010.1"/>
</dbReference>
<accession>A0ABS3R209</accession>
<protein>
    <submittedName>
        <fullName evidence="7">LysR family transcriptional regulator</fullName>
    </submittedName>
</protein>
<gene>
    <name evidence="7" type="ORF">J4557_20210</name>
</gene>
<feature type="region of interest" description="Disordered" evidence="5">
    <location>
        <begin position="300"/>
        <end position="320"/>
    </location>
</feature>